<gene>
    <name evidence="1" type="ORF">ZOSMA_26G00530</name>
</gene>
<reference evidence="2" key="1">
    <citation type="journal article" date="2016" name="Nature">
        <title>The genome of the seagrass Zostera marina reveals angiosperm adaptation to the sea.</title>
        <authorList>
            <person name="Olsen J.L."/>
            <person name="Rouze P."/>
            <person name="Verhelst B."/>
            <person name="Lin Y.-C."/>
            <person name="Bayer T."/>
            <person name="Collen J."/>
            <person name="Dattolo E."/>
            <person name="De Paoli E."/>
            <person name="Dittami S."/>
            <person name="Maumus F."/>
            <person name="Michel G."/>
            <person name="Kersting A."/>
            <person name="Lauritano C."/>
            <person name="Lohaus R."/>
            <person name="Toepel M."/>
            <person name="Tonon T."/>
            <person name="Vanneste K."/>
            <person name="Amirebrahimi M."/>
            <person name="Brakel J."/>
            <person name="Bostroem C."/>
            <person name="Chovatia M."/>
            <person name="Grimwood J."/>
            <person name="Jenkins J.W."/>
            <person name="Jueterbock A."/>
            <person name="Mraz A."/>
            <person name="Stam W.T."/>
            <person name="Tice H."/>
            <person name="Bornberg-Bauer E."/>
            <person name="Green P.J."/>
            <person name="Pearson G.A."/>
            <person name="Procaccini G."/>
            <person name="Duarte C.M."/>
            <person name="Schmutz J."/>
            <person name="Reusch T.B.H."/>
            <person name="Van de Peer Y."/>
        </authorList>
    </citation>
    <scope>NUCLEOTIDE SEQUENCE [LARGE SCALE GENOMIC DNA]</scope>
    <source>
        <strain evidence="2">cv. Finnish</strain>
    </source>
</reference>
<proteinExistence type="predicted"/>
<accession>A0A0K9PEB8</accession>
<evidence type="ECO:0000313" key="1">
    <source>
        <dbReference type="EMBL" id="KMZ67304.1"/>
    </source>
</evidence>
<dbReference type="OrthoDB" id="7130006at2759"/>
<protein>
    <submittedName>
        <fullName evidence="1">Uncharacterized protein</fullName>
    </submittedName>
</protein>
<dbReference type="Gene3D" id="3.40.50.1820">
    <property type="entry name" value="alpha/beta hydrolase"/>
    <property type="match status" value="1"/>
</dbReference>
<organism evidence="1 2">
    <name type="scientific">Zostera marina</name>
    <name type="common">Eelgrass</name>
    <dbReference type="NCBI Taxonomy" id="29655"/>
    <lineage>
        <taxon>Eukaryota</taxon>
        <taxon>Viridiplantae</taxon>
        <taxon>Streptophyta</taxon>
        <taxon>Embryophyta</taxon>
        <taxon>Tracheophyta</taxon>
        <taxon>Spermatophyta</taxon>
        <taxon>Magnoliopsida</taxon>
        <taxon>Liliopsida</taxon>
        <taxon>Zosteraceae</taxon>
        <taxon>Zostera</taxon>
    </lineage>
</organism>
<dbReference type="InterPro" id="IPR029058">
    <property type="entry name" value="AB_hydrolase_fold"/>
</dbReference>
<comment type="caution">
    <text evidence="1">The sequence shown here is derived from an EMBL/GenBank/DDBJ whole genome shotgun (WGS) entry which is preliminary data.</text>
</comment>
<dbReference type="Proteomes" id="UP000036987">
    <property type="component" value="Unassembled WGS sequence"/>
</dbReference>
<dbReference type="EMBL" id="LFYR01000915">
    <property type="protein sequence ID" value="KMZ67304.1"/>
    <property type="molecule type" value="Genomic_DNA"/>
</dbReference>
<dbReference type="STRING" id="29655.A0A0K9PEB8"/>
<dbReference type="PANTHER" id="PTHR43329">
    <property type="entry name" value="EPOXIDE HYDROLASE"/>
    <property type="match status" value="1"/>
</dbReference>
<evidence type="ECO:0000313" key="2">
    <source>
        <dbReference type="Proteomes" id="UP000036987"/>
    </source>
</evidence>
<keyword evidence="2" id="KW-1185">Reference proteome</keyword>
<name>A0A0K9PEB8_ZOSMR</name>
<dbReference type="AlphaFoldDB" id="A0A0K9PEB8"/>
<sequence length="200" mass="23330">MPRHPTLKPIETFNAMYGKNHYIIRFQDAGVVEAEFARIGYRNSLQTLLTIPHPIPPILSEENPFGNEFTTEEQILPAWFTQEDLDYYTTKFTKSGFTGPLNYYRCLDKNWELMAPWHREVRSTFLSNSSLVMKISSTLCWAIKSSYTMVTSRKMFPCFKMLLSWKELVTFYNKKSLKRSLITSTNSSKISKITFPSIHI</sequence>